<keyword evidence="2" id="KW-1185">Reference proteome</keyword>
<protein>
    <submittedName>
        <fullName evidence="1">Uncharacterized protein</fullName>
    </submittedName>
</protein>
<name>A0ACB5UJ69_9FIRM</name>
<dbReference type="EMBL" id="BTPU01000027">
    <property type="protein sequence ID" value="GMQ62598.1"/>
    <property type="molecule type" value="Genomic_DNA"/>
</dbReference>
<evidence type="ECO:0000313" key="1">
    <source>
        <dbReference type="EMBL" id="GMQ62598.1"/>
    </source>
</evidence>
<sequence length="403" mass="46237">MKKISAMIVCVLSVMLIFVGCDYNENKLYNAFKKSLEVTSSESDTDISVTLETEGFSEEDQFSIATVKMLLQDSNINIHTKLQQNKQKTSRKMYVDTQFVFGGIGMGVEYWGDFNMSQKNSKSLQVIKVPSIMMFSPSEELAGKEYLVINQDNNEDITYDSKLVLELQDKLNKFLKDYALQYNPNLKLVKNKGRKTIDDKTAYVYEVSLDNESLSKLINYSANNLLDNKEALKFFSEYMDIISKMVNKSEEEVKKTKEEIDSIIENIDENKPVLKEMINGFTDKLCKCNLLGEKGIVIEYAINKEGYIVNESGLIDLNIDIAKIEEVMAIKDKLTDEEYDEDILDEEVSGVIKLGFEFNKNIYNINEKVEIDMPELTKENSVDMNELMKARSESFNQIYPKDI</sequence>
<comment type="caution">
    <text evidence="1">The sequence shown here is derived from an EMBL/GenBank/DDBJ whole genome shotgun (WGS) entry which is preliminary data.</text>
</comment>
<reference evidence="1" key="1">
    <citation type="submission" date="2023-09" db="EMBL/GenBank/DDBJ databases">
        <title>Vallitalea sediminicola and Vallitalea maricola sp. nov., anaerobic bacteria isolated from marine sediment.</title>
        <authorList>
            <person name="Hirano S."/>
            <person name="Maeda A."/>
            <person name="Terahara T."/>
            <person name="Mori K."/>
            <person name="Hamada M."/>
            <person name="Matsumoto R."/>
            <person name="Kobayashi T."/>
        </authorList>
    </citation>
    <scope>NUCLEOTIDE SEQUENCE</scope>
    <source>
        <strain evidence="1">AN17-2</strain>
    </source>
</reference>
<organism evidence="1 2">
    <name type="scientific">Vallitalea maricola</name>
    <dbReference type="NCBI Taxonomy" id="3074433"/>
    <lineage>
        <taxon>Bacteria</taxon>
        <taxon>Bacillati</taxon>
        <taxon>Bacillota</taxon>
        <taxon>Clostridia</taxon>
        <taxon>Lachnospirales</taxon>
        <taxon>Vallitaleaceae</taxon>
        <taxon>Vallitalea</taxon>
    </lineage>
</organism>
<evidence type="ECO:0000313" key="2">
    <source>
        <dbReference type="Proteomes" id="UP001374599"/>
    </source>
</evidence>
<gene>
    <name evidence="1" type="ORF">AN2V17_18300</name>
</gene>
<accession>A0ACB5UJ69</accession>
<proteinExistence type="predicted"/>
<dbReference type="Proteomes" id="UP001374599">
    <property type="component" value="Unassembled WGS sequence"/>
</dbReference>